<dbReference type="Proteomes" id="UP000823775">
    <property type="component" value="Unassembled WGS sequence"/>
</dbReference>
<keyword evidence="1" id="KW-0812">Transmembrane</keyword>
<evidence type="ECO:0000313" key="2">
    <source>
        <dbReference type="EMBL" id="MCE0481607.1"/>
    </source>
</evidence>
<feature type="transmembrane region" description="Helical" evidence="1">
    <location>
        <begin position="41"/>
        <end position="62"/>
    </location>
</feature>
<name>A0ABS8VN48_DATST</name>
<keyword evidence="3" id="KW-1185">Reference proteome</keyword>
<dbReference type="EMBL" id="JACEIK010005479">
    <property type="protein sequence ID" value="MCE0481607.1"/>
    <property type="molecule type" value="Genomic_DNA"/>
</dbReference>
<evidence type="ECO:0000313" key="3">
    <source>
        <dbReference type="Proteomes" id="UP000823775"/>
    </source>
</evidence>
<gene>
    <name evidence="2" type="ORF">HAX54_039467</name>
</gene>
<evidence type="ECO:0000256" key="1">
    <source>
        <dbReference type="SAM" id="Phobius"/>
    </source>
</evidence>
<reference evidence="2 3" key="1">
    <citation type="journal article" date="2021" name="BMC Genomics">
        <title>Datura genome reveals duplications of psychoactive alkaloid biosynthetic genes and high mutation rate following tissue culture.</title>
        <authorList>
            <person name="Rajewski A."/>
            <person name="Carter-House D."/>
            <person name="Stajich J."/>
            <person name="Litt A."/>
        </authorList>
    </citation>
    <scope>NUCLEOTIDE SEQUENCE [LARGE SCALE GENOMIC DNA]</scope>
    <source>
        <strain evidence="2">AR-01</strain>
    </source>
</reference>
<accession>A0ABS8VN48</accession>
<proteinExistence type="predicted"/>
<protein>
    <submittedName>
        <fullName evidence="2">Uncharacterized protein</fullName>
    </submittedName>
</protein>
<keyword evidence="1" id="KW-1133">Transmembrane helix</keyword>
<comment type="caution">
    <text evidence="2">The sequence shown here is derived from an EMBL/GenBank/DDBJ whole genome shotgun (WGS) entry which is preliminary data.</text>
</comment>
<sequence>MKWVRGSCYSSVEFNGGVALGTMTISDFPVEYGEMSIEHRFGIILAQASALILRYIGGLWIGTSRFPLYRLMNICAHNILLLTGGSAAIPGYRSVARRCFVDTASALNINSSSLFLL</sequence>
<organism evidence="2 3">
    <name type="scientific">Datura stramonium</name>
    <name type="common">Jimsonweed</name>
    <name type="synonym">Common thornapple</name>
    <dbReference type="NCBI Taxonomy" id="4076"/>
    <lineage>
        <taxon>Eukaryota</taxon>
        <taxon>Viridiplantae</taxon>
        <taxon>Streptophyta</taxon>
        <taxon>Embryophyta</taxon>
        <taxon>Tracheophyta</taxon>
        <taxon>Spermatophyta</taxon>
        <taxon>Magnoliopsida</taxon>
        <taxon>eudicotyledons</taxon>
        <taxon>Gunneridae</taxon>
        <taxon>Pentapetalae</taxon>
        <taxon>asterids</taxon>
        <taxon>lamiids</taxon>
        <taxon>Solanales</taxon>
        <taxon>Solanaceae</taxon>
        <taxon>Solanoideae</taxon>
        <taxon>Datureae</taxon>
        <taxon>Datura</taxon>
    </lineage>
</organism>
<keyword evidence="1" id="KW-0472">Membrane</keyword>